<evidence type="ECO:0000256" key="6">
    <source>
        <dbReference type="ARBA" id="ARBA00035292"/>
    </source>
</evidence>
<dbReference type="PANTHER" id="PTHR21368">
    <property type="entry name" value="50S RIBOSOMAL PROTEIN L9"/>
    <property type="match status" value="1"/>
</dbReference>
<comment type="similarity">
    <text evidence="1 7">Belongs to the bacterial ribosomal protein bL9 family.</text>
</comment>
<accession>A0A520S2Q5</accession>
<dbReference type="Pfam" id="PF01281">
    <property type="entry name" value="Ribosomal_L9_N"/>
    <property type="match status" value="1"/>
</dbReference>
<dbReference type="GO" id="GO:0005840">
    <property type="term" value="C:ribosome"/>
    <property type="evidence" value="ECO:0007669"/>
    <property type="project" value="UniProtKB-KW"/>
</dbReference>
<dbReference type="InterPro" id="IPR020594">
    <property type="entry name" value="Ribosomal_bL9_bac/chp"/>
</dbReference>
<evidence type="ECO:0000256" key="3">
    <source>
        <dbReference type="ARBA" id="ARBA00022884"/>
    </source>
</evidence>
<dbReference type="InterPro" id="IPR020070">
    <property type="entry name" value="Ribosomal_bL9_N"/>
</dbReference>
<dbReference type="NCBIfam" id="TIGR00158">
    <property type="entry name" value="L9"/>
    <property type="match status" value="1"/>
</dbReference>
<gene>
    <name evidence="7" type="primary">rplI</name>
    <name evidence="9" type="ORF">EVA68_03435</name>
</gene>
<dbReference type="EMBL" id="SHAG01000008">
    <property type="protein sequence ID" value="RZO76752.1"/>
    <property type="molecule type" value="Genomic_DNA"/>
</dbReference>
<evidence type="ECO:0000313" key="10">
    <source>
        <dbReference type="Proteomes" id="UP000316199"/>
    </source>
</evidence>
<keyword evidence="5 7" id="KW-0687">Ribonucleoprotein</keyword>
<sequence length="149" mass="16408">MKVILLEKITNLGDLGEEVSVKAGYGRNYLIPQHKAVPATEDNIQHFESRRAELERLADENKDSAEERAKIISSTELTITMKAGEEGKLFGSIGGRDVAEAMTARGIALEKSEVRLPEGPIREIGKFEIDIHLHSEVDAIIQLTVVAET</sequence>
<evidence type="ECO:0000256" key="4">
    <source>
        <dbReference type="ARBA" id="ARBA00022980"/>
    </source>
</evidence>
<dbReference type="HAMAP" id="MF_00503">
    <property type="entry name" value="Ribosomal_bL9"/>
    <property type="match status" value="1"/>
</dbReference>
<dbReference type="Gene3D" id="3.40.5.10">
    <property type="entry name" value="Ribosomal protein L9, N-terminal domain"/>
    <property type="match status" value="1"/>
</dbReference>
<dbReference type="InterPro" id="IPR009027">
    <property type="entry name" value="Ribosomal_bL9/RNase_H1_N"/>
</dbReference>
<protein>
    <recommendedName>
        <fullName evidence="6 7">Large ribosomal subunit protein bL9</fullName>
    </recommendedName>
</protein>
<keyword evidence="4 7" id="KW-0689">Ribosomal protein</keyword>
<reference evidence="9 10" key="1">
    <citation type="submission" date="2019-02" db="EMBL/GenBank/DDBJ databases">
        <title>Prokaryotic population dynamics and viral predation in marine succession experiment using metagenomics: the confinement effect.</title>
        <authorList>
            <person name="Haro-Moreno J.M."/>
            <person name="Rodriguez-Valera F."/>
            <person name="Lopez-Perez M."/>
        </authorList>
    </citation>
    <scope>NUCLEOTIDE SEQUENCE [LARGE SCALE GENOMIC DNA]</scope>
    <source>
        <strain evidence="9">MED-G157</strain>
    </source>
</reference>
<dbReference type="Gene3D" id="3.10.430.100">
    <property type="entry name" value="Ribosomal protein L9, C-terminal domain"/>
    <property type="match status" value="1"/>
</dbReference>
<comment type="caution">
    <text evidence="9">The sequence shown here is derived from an EMBL/GenBank/DDBJ whole genome shotgun (WGS) entry which is preliminary data.</text>
</comment>
<organism evidence="9 10">
    <name type="scientific">OM182 bacterium</name>
    <dbReference type="NCBI Taxonomy" id="2510334"/>
    <lineage>
        <taxon>Bacteria</taxon>
        <taxon>Pseudomonadati</taxon>
        <taxon>Pseudomonadota</taxon>
        <taxon>Gammaproteobacteria</taxon>
        <taxon>OMG group</taxon>
        <taxon>OM182 clade</taxon>
    </lineage>
</organism>
<name>A0A520S2Q5_9GAMM</name>
<evidence type="ECO:0000313" key="9">
    <source>
        <dbReference type="EMBL" id="RZO76752.1"/>
    </source>
</evidence>
<dbReference type="Proteomes" id="UP000316199">
    <property type="component" value="Unassembled WGS sequence"/>
</dbReference>
<dbReference type="GO" id="GO:1990904">
    <property type="term" value="C:ribonucleoprotein complex"/>
    <property type="evidence" value="ECO:0007669"/>
    <property type="project" value="UniProtKB-KW"/>
</dbReference>
<evidence type="ECO:0000259" key="8">
    <source>
        <dbReference type="PROSITE" id="PS00651"/>
    </source>
</evidence>
<dbReference type="GO" id="GO:0019843">
    <property type="term" value="F:rRNA binding"/>
    <property type="evidence" value="ECO:0007669"/>
    <property type="project" value="UniProtKB-UniRule"/>
</dbReference>
<dbReference type="InterPro" id="IPR036935">
    <property type="entry name" value="Ribosomal_bL9_N_sf"/>
</dbReference>
<dbReference type="GO" id="GO:0003735">
    <property type="term" value="F:structural constituent of ribosome"/>
    <property type="evidence" value="ECO:0007669"/>
    <property type="project" value="InterPro"/>
</dbReference>
<dbReference type="SUPFAM" id="SSF55653">
    <property type="entry name" value="Ribosomal protein L9 C-domain"/>
    <property type="match status" value="1"/>
</dbReference>
<feature type="domain" description="Ribosomal protein L9" evidence="8">
    <location>
        <begin position="13"/>
        <end position="40"/>
    </location>
</feature>
<dbReference type="InterPro" id="IPR000244">
    <property type="entry name" value="Ribosomal_bL9"/>
</dbReference>
<evidence type="ECO:0000256" key="2">
    <source>
        <dbReference type="ARBA" id="ARBA00022730"/>
    </source>
</evidence>
<dbReference type="SUPFAM" id="SSF55658">
    <property type="entry name" value="L9 N-domain-like"/>
    <property type="match status" value="1"/>
</dbReference>
<dbReference type="GO" id="GO:0006412">
    <property type="term" value="P:translation"/>
    <property type="evidence" value="ECO:0007669"/>
    <property type="project" value="UniProtKB-UniRule"/>
</dbReference>
<dbReference type="AlphaFoldDB" id="A0A520S2Q5"/>
<dbReference type="PROSITE" id="PS00651">
    <property type="entry name" value="RIBOSOMAL_L9"/>
    <property type="match status" value="1"/>
</dbReference>
<dbReference type="InterPro" id="IPR036791">
    <property type="entry name" value="Ribosomal_bL9_C_sf"/>
</dbReference>
<evidence type="ECO:0000256" key="1">
    <source>
        <dbReference type="ARBA" id="ARBA00010605"/>
    </source>
</evidence>
<dbReference type="Pfam" id="PF03948">
    <property type="entry name" value="Ribosomal_L9_C"/>
    <property type="match status" value="1"/>
</dbReference>
<proteinExistence type="inferred from homology"/>
<comment type="function">
    <text evidence="7">Binds to the 23S rRNA.</text>
</comment>
<dbReference type="InterPro" id="IPR020069">
    <property type="entry name" value="Ribosomal_bL9_C"/>
</dbReference>
<evidence type="ECO:0000256" key="7">
    <source>
        <dbReference type="HAMAP-Rule" id="MF_00503"/>
    </source>
</evidence>
<keyword evidence="2 7" id="KW-0699">rRNA-binding</keyword>
<evidence type="ECO:0000256" key="5">
    <source>
        <dbReference type="ARBA" id="ARBA00023274"/>
    </source>
</evidence>
<keyword evidence="3 7" id="KW-0694">RNA-binding</keyword>